<organism evidence="3 4">
    <name type="scientific">Cymbomonas tetramitiformis</name>
    <dbReference type="NCBI Taxonomy" id="36881"/>
    <lineage>
        <taxon>Eukaryota</taxon>
        <taxon>Viridiplantae</taxon>
        <taxon>Chlorophyta</taxon>
        <taxon>Pyramimonadophyceae</taxon>
        <taxon>Pyramimonadales</taxon>
        <taxon>Pyramimonadaceae</taxon>
        <taxon>Cymbomonas</taxon>
    </lineage>
</organism>
<sequence>MTTASDQHYKPHSVGTASIDFQYTDGTWITLPFLQAFYDPNAPNLLSVRQMLRHGARSPDFIDLTWHHGASLFDLYDTGRDYVVHPSSWRATPSAHSIAQRRPLLQPAPSELAEKGTVDWMVARSAYREFAQHSPHGYCDTDLYTDGIPYPRGNTQCQHYYSLEDPAEDHVWCGRSFWANPPFINSIIQRMLMKMLEDFWLDPNNTSYTVCLRKSPSAAWWPLTYHFQEIATIPAGTPGFFSRPRAGTYSPQDLTDAGEEGGADRVFIQGAPFDTIILFKDATTVPRIDPHQYLHACLGHYSHQYIAHLFSQGLQFAVPRRHLSMKTLRTILSGYGCAHCNTWNAKRPGPFNVFDRANRRPPPALPASHRPVKWEQSKPFQHIFADIWGPCKPPGYDESVFISAFKCPVTKKAFGYASPSKGGQHFHLQTVLDDIQSHGFTPETITFHTDCATEYTSEEMKTLLRQYRMRHETGPPYMHEFQAQIEVLWRDMQKIMNSTMRTYDAPLYTWPLAALHAINTVLNVMPTNKHIGMDTPHLRYTGRHFDYTELRPFWSECNVWQDPAQRSKAGAKADTSAKLQPKSKPYRYVGNLTPGNYLCLDTVKGKLKALSRPTFVTDPALMAKTLANTHNTLVDPASTAIFTKKLYPIRRPTALSSPDILELACSTHESETFAYVKVQCAKLRHPVWVKLIHYLQLAKSHYATLISFLKHRHKHGAPNVFYPCFAMCSAKPADRQKYHPAVIVSVDHKPQVQHRYQVYFDSADSHSTQYADTDAVIISPDQKAMLLALRDADSDPADFPSDAFMDEPDPATYRQARLSPNWRQWHKAIQSEIDGILQPDRADPVTAFPPGSTVLPSKFVFKLKKLTDGSLDKFKARCTTRGDMDRTFYEEAETFAPTPQLTTFRLLLALCLKHRLMPYHYDVSQAFLQALIPEDERYYVRFPKGYIHPKGYVGAYMKKALYGHRTSGRLWSETAHRFMTDRYPTLSRSTYDECLYIGWIDTQLFIVLIYVDDFIVACADELSRARFHTDIMSTFQATYSGVLNQFLQLRVDVQTETLPTGESYPTRIELSHERSITDLCAKFSIDTDKQPPRSPMTEGLSLPIPSPDTIDRSIETPLRSLIYSLLWLARTVRPDIYYHVTYLAQFCHQPTVEALTAAKRILHYAYSTWDYTLAMAIDSAAPQLTAFCDSDHAGDTATRNSVSGYCLYFHGMLIDWWSKKQKSCTALHSTEAEYVAMSEACTSALAIYNTLTEFFPSDELITINVDNSAVQTLVTQRALSSKLKHIAVRYHAVRNWCQGPLRKFTPVWIPTDDNQSDIFTKALPITKHGVPIIDKFTARLLDIKDRRVKLVEKLRAAEAQQLHAQQQQLQQQQRQDEIVLASLQRQNLIG</sequence>
<evidence type="ECO:0000313" key="3">
    <source>
        <dbReference type="EMBL" id="KAK3279083.1"/>
    </source>
</evidence>
<comment type="caution">
    <text evidence="3">The sequence shown here is derived from an EMBL/GenBank/DDBJ whole genome shotgun (WGS) entry which is preliminary data.</text>
</comment>
<dbReference type="Pfam" id="PF07727">
    <property type="entry name" value="RVT_2"/>
    <property type="match status" value="1"/>
</dbReference>
<protein>
    <recommendedName>
        <fullName evidence="2">Integrase catalytic domain-containing protein</fullName>
    </recommendedName>
</protein>
<dbReference type="PROSITE" id="PS50994">
    <property type="entry name" value="INTEGRASE"/>
    <property type="match status" value="1"/>
</dbReference>
<gene>
    <name evidence="3" type="ORF">CYMTET_13019</name>
</gene>
<dbReference type="CDD" id="cd09272">
    <property type="entry name" value="RNase_HI_RT_Ty1"/>
    <property type="match status" value="1"/>
</dbReference>
<evidence type="ECO:0000259" key="2">
    <source>
        <dbReference type="PROSITE" id="PS50994"/>
    </source>
</evidence>
<dbReference type="SUPFAM" id="SSF53098">
    <property type="entry name" value="Ribonuclease H-like"/>
    <property type="match status" value="1"/>
</dbReference>
<evidence type="ECO:0000256" key="1">
    <source>
        <dbReference type="SAM" id="Coils"/>
    </source>
</evidence>
<dbReference type="InterPro" id="IPR012337">
    <property type="entry name" value="RNaseH-like_sf"/>
</dbReference>
<dbReference type="InterPro" id="IPR033379">
    <property type="entry name" value="Acid_Pase_AS"/>
</dbReference>
<dbReference type="Proteomes" id="UP001190700">
    <property type="component" value="Unassembled WGS sequence"/>
</dbReference>
<dbReference type="GO" id="GO:0015074">
    <property type="term" value="P:DNA integration"/>
    <property type="evidence" value="ECO:0007669"/>
    <property type="project" value="InterPro"/>
</dbReference>
<dbReference type="GO" id="GO:0003676">
    <property type="term" value="F:nucleic acid binding"/>
    <property type="evidence" value="ECO:0007669"/>
    <property type="project" value="InterPro"/>
</dbReference>
<evidence type="ECO:0000313" key="4">
    <source>
        <dbReference type="Proteomes" id="UP001190700"/>
    </source>
</evidence>
<proteinExistence type="predicted"/>
<dbReference type="InterPro" id="IPR001584">
    <property type="entry name" value="Integrase_cat-core"/>
</dbReference>
<reference evidence="3 4" key="1">
    <citation type="journal article" date="2015" name="Genome Biol. Evol.">
        <title>Comparative Genomics of a Bacterivorous Green Alga Reveals Evolutionary Causalities and Consequences of Phago-Mixotrophic Mode of Nutrition.</title>
        <authorList>
            <person name="Burns J.A."/>
            <person name="Paasch A."/>
            <person name="Narechania A."/>
            <person name="Kim E."/>
        </authorList>
    </citation>
    <scope>NUCLEOTIDE SEQUENCE [LARGE SCALE GENOMIC DNA]</scope>
    <source>
        <strain evidence="3 4">PLY_AMNH</strain>
    </source>
</reference>
<dbReference type="PANTHER" id="PTHR11439">
    <property type="entry name" value="GAG-POL-RELATED RETROTRANSPOSON"/>
    <property type="match status" value="1"/>
</dbReference>
<name>A0AAE0GJJ2_9CHLO</name>
<dbReference type="InterPro" id="IPR013103">
    <property type="entry name" value="RVT_2"/>
</dbReference>
<keyword evidence="4" id="KW-1185">Reference proteome</keyword>
<feature type="domain" description="Integrase catalytic" evidence="2">
    <location>
        <begin position="375"/>
        <end position="544"/>
    </location>
</feature>
<dbReference type="Gene3D" id="3.30.420.10">
    <property type="entry name" value="Ribonuclease H-like superfamily/Ribonuclease H"/>
    <property type="match status" value="1"/>
</dbReference>
<dbReference type="EMBL" id="LGRX02005140">
    <property type="protein sequence ID" value="KAK3279083.1"/>
    <property type="molecule type" value="Genomic_DNA"/>
</dbReference>
<dbReference type="PROSITE" id="PS00616">
    <property type="entry name" value="HIS_ACID_PHOSPHAT_1"/>
    <property type="match status" value="1"/>
</dbReference>
<keyword evidence="1" id="KW-0175">Coiled coil</keyword>
<feature type="coiled-coil region" evidence="1">
    <location>
        <begin position="1340"/>
        <end position="1375"/>
    </location>
</feature>
<accession>A0AAE0GJJ2</accession>
<dbReference type="InterPro" id="IPR036397">
    <property type="entry name" value="RNaseH_sf"/>
</dbReference>
<dbReference type="PANTHER" id="PTHR11439:SF483">
    <property type="entry name" value="PEPTIDE SYNTHASE GLIP-LIKE, PUTATIVE (AFU_ORTHOLOGUE AFUA_3G12920)-RELATED"/>
    <property type="match status" value="1"/>
</dbReference>